<feature type="region of interest" description="Disordered" evidence="10">
    <location>
        <begin position="1"/>
        <end position="72"/>
    </location>
</feature>
<keyword evidence="4" id="KW-0067">ATP-binding</keyword>
<dbReference type="GO" id="GO:0140664">
    <property type="term" value="F:ATP-dependent DNA damage sensor activity"/>
    <property type="evidence" value="ECO:0007669"/>
    <property type="project" value="InterPro"/>
</dbReference>
<dbReference type="InterPro" id="IPR045076">
    <property type="entry name" value="MutS"/>
</dbReference>
<dbReference type="Pfam" id="PF05192">
    <property type="entry name" value="MutS_III"/>
    <property type="match status" value="1"/>
</dbReference>
<feature type="compositionally biased region" description="Polar residues" evidence="10">
    <location>
        <begin position="18"/>
        <end position="29"/>
    </location>
</feature>
<feature type="compositionally biased region" description="Basic and acidic residues" evidence="10">
    <location>
        <begin position="1092"/>
        <end position="1106"/>
    </location>
</feature>
<evidence type="ECO:0000256" key="10">
    <source>
        <dbReference type="SAM" id="MobiDB-lite"/>
    </source>
</evidence>
<dbReference type="Gene3D" id="3.30.420.110">
    <property type="entry name" value="MutS, connector domain"/>
    <property type="match status" value="1"/>
</dbReference>
<evidence type="ECO:0000256" key="1">
    <source>
        <dbReference type="ARBA" id="ARBA00007094"/>
    </source>
</evidence>
<dbReference type="Gene3D" id="1.10.1420.10">
    <property type="match status" value="1"/>
</dbReference>
<dbReference type="SUPFAM" id="SSF52540">
    <property type="entry name" value="P-loop containing nucleoside triphosphate hydrolases"/>
    <property type="match status" value="1"/>
</dbReference>
<name>A0AAX4INB9_9PEZI</name>
<keyword evidence="3" id="KW-0547">Nucleotide-binding</keyword>
<dbReference type="SMART" id="SM00534">
    <property type="entry name" value="MUTSac"/>
    <property type="match status" value="1"/>
</dbReference>
<dbReference type="GeneID" id="87945903"/>
<dbReference type="InterPro" id="IPR036678">
    <property type="entry name" value="MutS_con_dom_sf"/>
</dbReference>
<dbReference type="Pfam" id="PF00488">
    <property type="entry name" value="MutS_V"/>
    <property type="match status" value="1"/>
</dbReference>
<dbReference type="InterPro" id="IPR000432">
    <property type="entry name" value="DNA_mismatch_repair_MutS_C"/>
</dbReference>
<comment type="subunit">
    <text evidence="7">Heterodimer consisting of MSH2-MSH3 (MutS beta). Forms a ternary complex with MutL alpha (MLH1-PMS1).</text>
</comment>
<dbReference type="PANTHER" id="PTHR11361:SF21">
    <property type="entry name" value="MUTS PROTEIN HOMOLOG 4"/>
    <property type="match status" value="1"/>
</dbReference>
<keyword evidence="5" id="KW-0238">DNA-binding</keyword>
<comment type="similarity">
    <text evidence="1">Belongs to the DNA mismatch repair MutS family. MSH3 subfamily.</text>
</comment>
<keyword evidence="13" id="KW-1185">Reference proteome</keyword>
<feature type="region of interest" description="Disordered" evidence="10">
    <location>
        <begin position="1254"/>
        <end position="1328"/>
    </location>
</feature>
<dbReference type="InterPro" id="IPR036187">
    <property type="entry name" value="DNA_mismatch_repair_MutS_sf"/>
</dbReference>
<feature type="compositionally biased region" description="Polar residues" evidence="10">
    <location>
        <begin position="51"/>
        <end position="70"/>
    </location>
</feature>
<reference evidence="13" key="1">
    <citation type="journal article" date="2023" name="bioRxiv">
        <title>Complete genome of the Medicago anthracnose fungus, Colletotrichum destructivum, reveals a mini-chromosome-like region within a core chromosome.</title>
        <authorList>
            <person name="Lapalu N."/>
            <person name="Simon A."/>
            <person name="Lu A."/>
            <person name="Plaumann P.-L."/>
            <person name="Amselem J."/>
            <person name="Pigne S."/>
            <person name="Auger A."/>
            <person name="Koch C."/>
            <person name="Dallery J.-F."/>
            <person name="O'Connell R.J."/>
        </authorList>
    </citation>
    <scope>NUCLEOTIDE SEQUENCE [LARGE SCALE GENOMIC DNA]</scope>
    <source>
        <strain evidence="13">CBS 520.97</strain>
    </source>
</reference>
<dbReference type="PROSITE" id="PS50097">
    <property type="entry name" value="BTB"/>
    <property type="match status" value="1"/>
</dbReference>
<feature type="compositionally biased region" description="Basic and acidic residues" evidence="10">
    <location>
        <begin position="1"/>
        <end position="17"/>
    </location>
</feature>
<feature type="compositionally biased region" description="Low complexity" evidence="10">
    <location>
        <begin position="1177"/>
        <end position="1194"/>
    </location>
</feature>
<gene>
    <name evidence="12" type="ORF">CDEST_09400</name>
</gene>
<dbReference type="GO" id="GO:0005634">
    <property type="term" value="C:nucleus"/>
    <property type="evidence" value="ECO:0007669"/>
    <property type="project" value="TreeGrafter"/>
</dbReference>
<dbReference type="GO" id="GO:0005524">
    <property type="term" value="F:ATP binding"/>
    <property type="evidence" value="ECO:0007669"/>
    <property type="project" value="UniProtKB-KW"/>
</dbReference>
<feature type="compositionally biased region" description="Polar residues" evidence="10">
    <location>
        <begin position="1145"/>
        <end position="1166"/>
    </location>
</feature>
<dbReference type="RefSeq" id="XP_062781610.1">
    <property type="nucleotide sequence ID" value="XM_062925559.1"/>
</dbReference>
<dbReference type="GO" id="GO:0030983">
    <property type="term" value="F:mismatched DNA binding"/>
    <property type="evidence" value="ECO:0007669"/>
    <property type="project" value="InterPro"/>
</dbReference>
<evidence type="ECO:0000313" key="12">
    <source>
        <dbReference type="EMBL" id="WQF84386.1"/>
    </source>
</evidence>
<evidence type="ECO:0000259" key="11">
    <source>
        <dbReference type="PROSITE" id="PS50097"/>
    </source>
</evidence>
<dbReference type="InterPro" id="IPR000210">
    <property type="entry name" value="BTB/POZ_dom"/>
</dbReference>
<dbReference type="SUPFAM" id="SSF48334">
    <property type="entry name" value="DNA repair protein MutS, domain III"/>
    <property type="match status" value="1"/>
</dbReference>
<dbReference type="EMBL" id="CP137310">
    <property type="protein sequence ID" value="WQF84386.1"/>
    <property type="molecule type" value="Genomic_DNA"/>
</dbReference>
<dbReference type="SMART" id="SM00533">
    <property type="entry name" value="MUTSd"/>
    <property type="match status" value="1"/>
</dbReference>
<evidence type="ECO:0000256" key="9">
    <source>
        <dbReference type="ARBA" id="ARBA00073774"/>
    </source>
</evidence>
<evidence type="ECO:0000313" key="13">
    <source>
        <dbReference type="Proteomes" id="UP001322277"/>
    </source>
</evidence>
<evidence type="ECO:0000256" key="3">
    <source>
        <dbReference type="ARBA" id="ARBA00022741"/>
    </source>
</evidence>
<accession>A0AAX4INB9</accession>
<evidence type="ECO:0000256" key="4">
    <source>
        <dbReference type="ARBA" id="ARBA00022840"/>
    </source>
</evidence>
<sequence>MDTRYRQVPRDLRESKEMSFSTSSQTQSLYGAASSPYFSQATPGPRGDRFSMSQKGDASFGQTPTPSSSRVPVIGTDYSSSYEYYGEPSQTASQSLVTRPSTSYTGRTSRTPFLPRSEKHTIVCALNEGRGITPTVGAAFFNVNTGEAILSQISDNRFFVRTLHKLQIMEPSHLLIVSSCCPPNPKSRLYSHIEEHMPDTKIIPFDRRHWSEVEGLDRIQTLAFREDAEAVKVAIEGSFFATCSFSAAVEFLEVEFSLRIIPNSLRVRYQPSEDTMMIDVSAIISLEILQNLRASKSKDSLFGILKHTRTPMGSRVLRSNLLQPSTLKDSYLEPRYDALDELLSNHEMFLGVREETVKNLIYQDIIEDVTFVKSALDLRNQRTFAVKSGVNGLLDVARQAYKENTNDVHSHLEELSKEYGIEADLRYDTSRKYWIRLRAVDFEDRQIPPKLNQRITDSVAEVVMQSDKVIQDLIDSVRIQLQPLYRVCDSIALLDMIASFAHASSIHDWKRPEISETLALKSARHPILDKTSRSPFVPNDYYATEEYRFHVVTGCNMSGKTTYIRSIALLQIMAQVGCFVPAEFASFPVVHNIFARVTTDDHIETNMSTFSLEMREMAFILSNVTDRSIVIIDELGRGTSTRDGLAISIAMAEALIQSRALVWFATHFTELADILADRPEVLNLHLVTQVSTTADDVPKMTMLYKVESGKNKEILYGITLAKAMGFPKRFLEVAEQVAVSLRQKRERNKQGSEARKMLNRRKLILNLHGQLRQASDSELDEDSLRSYLIRLREEFILRMEAIENGGSGEGVGGSEVRPDDEDGMFDDDDVFDAIELESLSSSYLWESQKDADILVTAGTNQWRLHERVIRGKSSLIDRIIDTTDAQEGIRKIVLKEHIFNFSALGVTLKFLYVGDSALIKENEIFELLSVFQTAAALTIPSLQQLIAPQIGSLLSNILGSRMDLLDDFMIAADVIASEQAESWAILRQELQKTIGPHLGMLFSQQEFVDLAKSHGSFCFETLSTAVEQIKASEKDAEAFFDAAKAKFSLPSLAETNTSTKSGSMMETAVGHLRGAARPVSAVILDSPSIDNKQPENSELPKSEGKVENNGSRHLSHIRDQSYPPVRTEPSKEPQMRESFSPISDVVSNSDLSINWESCSEGDSASPPSGEKLQIGGVSASPTQQTSTSVTPTSQKGKDEETPNVSGVSERARTEDELSGCNISQREQTTAPSLSERPSRSCAFAGASVPRVFYFTGTTQSEQPEVANIERPPASHASEDAPAPSSARSGPIRSIAPRNPAVRNGPSSLDPRTAKQVKKGKLVVDSTTH</sequence>
<evidence type="ECO:0000256" key="8">
    <source>
        <dbReference type="ARBA" id="ARBA00029792"/>
    </source>
</evidence>
<proteinExistence type="inferred from homology"/>
<feature type="region of interest" description="Disordered" evidence="10">
    <location>
        <begin position="89"/>
        <end position="112"/>
    </location>
</feature>
<evidence type="ECO:0000256" key="5">
    <source>
        <dbReference type="ARBA" id="ARBA00023125"/>
    </source>
</evidence>
<dbReference type="KEGG" id="cdet:87945903"/>
<evidence type="ECO:0000256" key="6">
    <source>
        <dbReference type="ARBA" id="ARBA00023254"/>
    </source>
</evidence>
<evidence type="ECO:0000256" key="7">
    <source>
        <dbReference type="ARBA" id="ARBA00025902"/>
    </source>
</evidence>
<organism evidence="12 13">
    <name type="scientific">Colletotrichum destructivum</name>
    <dbReference type="NCBI Taxonomy" id="34406"/>
    <lineage>
        <taxon>Eukaryota</taxon>
        <taxon>Fungi</taxon>
        <taxon>Dikarya</taxon>
        <taxon>Ascomycota</taxon>
        <taxon>Pezizomycotina</taxon>
        <taxon>Sordariomycetes</taxon>
        <taxon>Hypocreomycetidae</taxon>
        <taxon>Glomerellales</taxon>
        <taxon>Glomerellaceae</taxon>
        <taxon>Colletotrichum</taxon>
        <taxon>Colletotrichum destructivum species complex</taxon>
    </lineage>
</organism>
<dbReference type="Proteomes" id="UP001322277">
    <property type="component" value="Chromosome 6"/>
</dbReference>
<dbReference type="InterPro" id="IPR027417">
    <property type="entry name" value="P-loop_NTPase"/>
</dbReference>
<protein>
    <recommendedName>
        <fullName evidence="2 9">DNA mismatch repair protein MSH3</fullName>
    </recommendedName>
    <alternativeName>
        <fullName evidence="2 9">DNA mismatch repair protein MSH3</fullName>
    </alternativeName>
    <alternativeName>
        <fullName evidence="8">MutS protein homolog 3</fullName>
    </alternativeName>
</protein>
<feature type="region of interest" description="Disordered" evidence="10">
    <location>
        <begin position="1085"/>
        <end position="1239"/>
    </location>
</feature>
<dbReference type="GO" id="GO:0006298">
    <property type="term" value="P:mismatch repair"/>
    <property type="evidence" value="ECO:0007669"/>
    <property type="project" value="InterPro"/>
</dbReference>
<dbReference type="PANTHER" id="PTHR11361">
    <property type="entry name" value="DNA MISMATCH REPAIR PROTEIN MUTS FAMILY MEMBER"/>
    <property type="match status" value="1"/>
</dbReference>
<dbReference type="Gene3D" id="3.40.50.300">
    <property type="entry name" value="P-loop containing nucleotide triphosphate hydrolases"/>
    <property type="match status" value="1"/>
</dbReference>
<keyword evidence="6" id="KW-0469">Meiosis</keyword>
<dbReference type="FunFam" id="3.40.50.300:FF:000870">
    <property type="entry name" value="MutS protein homolog 4"/>
    <property type="match status" value="1"/>
</dbReference>
<dbReference type="InterPro" id="IPR007696">
    <property type="entry name" value="DNA_mismatch_repair_MutS_core"/>
</dbReference>
<feature type="compositionally biased region" description="Polar residues" evidence="10">
    <location>
        <begin position="90"/>
        <end position="111"/>
    </location>
</feature>
<dbReference type="PROSITE" id="PS00486">
    <property type="entry name" value="DNA_MISMATCH_REPAIR_2"/>
    <property type="match status" value="1"/>
</dbReference>
<evidence type="ECO:0000256" key="2">
    <source>
        <dbReference type="ARBA" id="ARBA00022151"/>
    </source>
</evidence>
<feature type="domain" description="BTB" evidence="11">
    <location>
        <begin position="851"/>
        <end position="920"/>
    </location>
</feature>
<feature type="compositionally biased region" description="Polar residues" evidence="10">
    <location>
        <begin position="1220"/>
        <end position="1232"/>
    </location>
</feature>
<dbReference type="GO" id="GO:0007131">
    <property type="term" value="P:reciprocal meiotic recombination"/>
    <property type="evidence" value="ECO:0007669"/>
    <property type="project" value="TreeGrafter"/>
</dbReference>